<dbReference type="Gene3D" id="3.40.50.1010">
    <property type="entry name" value="5'-nuclease"/>
    <property type="match status" value="1"/>
</dbReference>
<evidence type="ECO:0000313" key="3">
    <source>
        <dbReference type="Proteomes" id="UP000182190"/>
    </source>
</evidence>
<protein>
    <submittedName>
        <fullName evidence="2">PIN domain nucleic acid-binding protein</fullName>
    </submittedName>
</protein>
<sequence length="136" mass="15892">MIAVDTNIVVRFLTQDDQFQFEKSRDLFQTQNIFIPDTVILETEWVLRFAYKFKPAAICQSFKMLFGLPNVHLNNARLIAQAIAWHEQGLDFADAFHLAASQDCLEFYTFDEKFIKKAQELRQNFVKNPNLIDSPE</sequence>
<dbReference type="PANTHER" id="PTHR39664:SF2">
    <property type="entry name" value="NUCLEIC ACID-BINDING PROTEIN, CONTAINING PIN DOMAIN-RELATED"/>
    <property type="match status" value="1"/>
</dbReference>
<dbReference type="Pfam" id="PF01850">
    <property type="entry name" value="PIN"/>
    <property type="match status" value="1"/>
</dbReference>
<comment type="caution">
    <text evidence="2">The sequence shown here is derived from an EMBL/GenBank/DDBJ whole genome shotgun (WGS) entry which is preliminary data.</text>
</comment>
<dbReference type="Proteomes" id="UP000182190">
    <property type="component" value="Unassembled WGS sequence"/>
</dbReference>
<dbReference type="AlphaFoldDB" id="A0A7Z9BR54"/>
<dbReference type="SUPFAM" id="SSF88723">
    <property type="entry name" value="PIN domain-like"/>
    <property type="match status" value="1"/>
</dbReference>
<reference evidence="2" key="1">
    <citation type="submission" date="2019-10" db="EMBL/GenBank/DDBJ databases">
        <authorList>
            <consortium name="Genoscope - CEA"/>
            <person name="William W."/>
        </authorList>
    </citation>
    <scope>NUCLEOTIDE SEQUENCE [LARGE SCALE GENOMIC DNA]</scope>
    <source>
        <strain evidence="2">BBR_PRJEB10994</strain>
    </source>
</reference>
<gene>
    <name evidence="2" type="ORF">PL9631_520068</name>
</gene>
<evidence type="ECO:0000259" key="1">
    <source>
        <dbReference type="Pfam" id="PF01850"/>
    </source>
</evidence>
<dbReference type="OrthoDB" id="32974at2"/>
<dbReference type="CDD" id="cd18683">
    <property type="entry name" value="PIN_VapC-like"/>
    <property type="match status" value="1"/>
</dbReference>
<dbReference type="InterPro" id="IPR002716">
    <property type="entry name" value="PIN_dom"/>
</dbReference>
<dbReference type="InterPro" id="IPR029060">
    <property type="entry name" value="PIN-like_dom_sf"/>
</dbReference>
<accession>A0A7Z9BR54</accession>
<keyword evidence="3" id="KW-1185">Reference proteome</keyword>
<name>A0A7Z9BR54_9CYAN</name>
<organism evidence="2 3">
    <name type="scientific">Planktothrix paucivesiculata PCC 9631</name>
    <dbReference type="NCBI Taxonomy" id="671071"/>
    <lineage>
        <taxon>Bacteria</taxon>
        <taxon>Bacillati</taxon>
        <taxon>Cyanobacteriota</taxon>
        <taxon>Cyanophyceae</taxon>
        <taxon>Oscillatoriophycideae</taxon>
        <taxon>Oscillatoriales</taxon>
        <taxon>Microcoleaceae</taxon>
        <taxon>Planktothrix</taxon>
    </lineage>
</organism>
<dbReference type="EMBL" id="CZCS02000193">
    <property type="protein sequence ID" value="VXD20679.1"/>
    <property type="molecule type" value="Genomic_DNA"/>
</dbReference>
<proteinExistence type="predicted"/>
<evidence type="ECO:0000313" key="2">
    <source>
        <dbReference type="EMBL" id="VXD20679.1"/>
    </source>
</evidence>
<dbReference type="RefSeq" id="WP_083619022.1">
    <property type="nucleotide sequence ID" value="NZ_LR735009.1"/>
</dbReference>
<feature type="domain" description="PIN" evidence="1">
    <location>
        <begin position="2"/>
        <end position="118"/>
    </location>
</feature>
<dbReference type="PANTHER" id="PTHR39664">
    <property type="match status" value="1"/>
</dbReference>